<evidence type="ECO:0000256" key="1">
    <source>
        <dbReference type="ARBA" id="ARBA00004123"/>
    </source>
</evidence>
<dbReference type="InterPro" id="IPR037197">
    <property type="entry name" value="WWE_dom_sf"/>
</dbReference>
<dbReference type="PROSITE" id="PS50918">
    <property type="entry name" value="WWE"/>
    <property type="match status" value="1"/>
</dbReference>
<dbReference type="InterPro" id="IPR012317">
    <property type="entry name" value="Poly(ADP-ribose)pol_cat_dom"/>
</dbReference>
<sequence>MASSNRVDYIEKVCTLQYDELLKENESALNEYADFCSTRQILSIFNFDNKRLHLFGSSMSTKQAEKRFFDLQNEILINNIKQRKIDDVLWWYETWDSTWQQYNLNISSDIEHHYKTNVSSILILNELGERVKIDFQKLEELYGTRIKRIRRSKVDPLQPIHWKLTPMNIERILLEHDSNEYNWVQENFDKKMKGHYTTLTSIERIQNMRLFKQFLILHEEYLHKYGQVNDGTMHYLYHGCPESAAKKIIERGFNRSYCGINGCVYGRGVYFSRDASYSDKYAKVNEKNEKRMLYSRVLLGRSMIGNSTMYEPEDGYDTTTNGTHIFVCYYDSQCYPEYLLTYV</sequence>
<dbReference type="Pfam" id="PF00644">
    <property type="entry name" value="PARP"/>
    <property type="match status" value="1"/>
</dbReference>
<keyword evidence="2 6" id="KW-0328">Glycosyltransferase</keyword>
<evidence type="ECO:0000313" key="9">
    <source>
        <dbReference type="EMBL" id="CAF1002375.1"/>
    </source>
</evidence>
<dbReference type="GO" id="GO:0005737">
    <property type="term" value="C:cytoplasm"/>
    <property type="evidence" value="ECO:0007669"/>
    <property type="project" value="TreeGrafter"/>
</dbReference>
<dbReference type="SUPFAM" id="SSF56399">
    <property type="entry name" value="ADP-ribosylation"/>
    <property type="match status" value="1"/>
</dbReference>
<dbReference type="AlphaFoldDB" id="A0A814GX86"/>
<dbReference type="PROSITE" id="PS51059">
    <property type="entry name" value="PARP_CATALYTIC"/>
    <property type="match status" value="1"/>
</dbReference>
<comment type="subcellular location">
    <subcellularLocation>
        <location evidence="1">Nucleus</location>
    </subcellularLocation>
</comment>
<dbReference type="GO" id="GO:0005634">
    <property type="term" value="C:nucleus"/>
    <property type="evidence" value="ECO:0007669"/>
    <property type="project" value="UniProtKB-SubCell"/>
</dbReference>
<evidence type="ECO:0000313" key="10">
    <source>
        <dbReference type="Proteomes" id="UP000663855"/>
    </source>
</evidence>
<accession>A0A814GX86</accession>
<dbReference type="GO" id="GO:0003714">
    <property type="term" value="F:transcription corepressor activity"/>
    <property type="evidence" value="ECO:0007669"/>
    <property type="project" value="TreeGrafter"/>
</dbReference>
<dbReference type="PANTHER" id="PTHR14453:SF67">
    <property type="entry name" value="POLY [ADP-RIBOSE] POLYMERASE"/>
    <property type="match status" value="1"/>
</dbReference>
<organism evidence="9 10">
    <name type="scientific">Rotaria magnacalcarata</name>
    <dbReference type="NCBI Taxonomy" id="392030"/>
    <lineage>
        <taxon>Eukaryota</taxon>
        <taxon>Metazoa</taxon>
        <taxon>Spiralia</taxon>
        <taxon>Gnathifera</taxon>
        <taxon>Rotifera</taxon>
        <taxon>Eurotatoria</taxon>
        <taxon>Bdelloidea</taxon>
        <taxon>Philodinida</taxon>
        <taxon>Philodinidae</taxon>
        <taxon>Rotaria</taxon>
    </lineage>
</organism>
<evidence type="ECO:0000256" key="6">
    <source>
        <dbReference type="RuleBase" id="RU362114"/>
    </source>
</evidence>
<reference evidence="9" key="1">
    <citation type="submission" date="2021-02" db="EMBL/GenBank/DDBJ databases">
        <authorList>
            <person name="Nowell W R."/>
        </authorList>
    </citation>
    <scope>NUCLEOTIDE SEQUENCE</scope>
</reference>
<feature type="domain" description="PARP catalytic" evidence="8">
    <location>
        <begin position="156"/>
        <end position="343"/>
    </location>
</feature>
<dbReference type="Pfam" id="PF02825">
    <property type="entry name" value="WWE"/>
    <property type="match status" value="1"/>
</dbReference>
<feature type="domain" description="WWE" evidence="7">
    <location>
        <begin position="75"/>
        <end position="154"/>
    </location>
</feature>
<dbReference type="GO" id="GO:0010629">
    <property type="term" value="P:negative regulation of gene expression"/>
    <property type="evidence" value="ECO:0007669"/>
    <property type="project" value="TreeGrafter"/>
</dbReference>
<dbReference type="PANTHER" id="PTHR14453">
    <property type="entry name" value="PARP/ZINC FINGER CCCH TYPE DOMAIN CONTAINING PROTEIN"/>
    <property type="match status" value="1"/>
</dbReference>
<evidence type="ECO:0000256" key="4">
    <source>
        <dbReference type="ARBA" id="ARBA00023027"/>
    </source>
</evidence>
<evidence type="ECO:0000259" key="8">
    <source>
        <dbReference type="PROSITE" id="PS51059"/>
    </source>
</evidence>
<proteinExistence type="predicted"/>
<name>A0A814GX86_9BILA</name>
<dbReference type="InterPro" id="IPR004170">
    <property type="entry name" value="WWE_dom"/>
</dbReference>
<keyword evidence="5" id="KW-0539">Nucleus</keyword>
<dbReference type="SUPFAM" id="SSF117839">
    <property type="entry name" value="WWE domain"/>
    <property type="match status" value="1"/>
</dbReference>
<dbReference type="EC" id="2.4.2.-" evidence="6"/>
<evidence type="ECO:0000259" key="7">
    <source>
        <dbReference type="PROSITE" id="PS50918"/>
    </source>
</evidence>
<evidence type="ECO:0000256" key="5">
    <source>
        <dbReference type="ARBA" id="ARBA00023242"/>
    </source>
</evidence>
<dbReference type="Gene3D" id="3.30.720.50">
    <property type="match status" value="1"/>
</dbReference>
<dbReference type="Proteomes" id="UP000663855">
    <property type="component" value="Unassembled WGS sequence"/>
</dbReference>
<keyword evidence="3 6" id="KW-0808">Transferase</keyword>
<comment type="caution">
    <text evidence="9">The sequence shown here is derived from an EMBL/GenBank/DDBJ whole genome shotgun (WGS) entry which is preliminary data.</text>
</comment>
<evidence type="ECO:0000256" key="2">
    <source>
        <dbReference type="ARBA" id="ARBA00022676"/>
    </source>
</evidence>
<dbReference type="EMBL" id="CAJNOV010000146">
    <property type="protein sequence ID" value="CAF1002375.1"/>
    <property type="molecule type" value="Genomic_DNA"/>
</dbReference>
<keyword evidence="4 6" id="KW-0520">NAD</keyword>
<protein>
    <recommendedName>
        <fullName evidence="6">Poly [ADP-ribose] polymerase</fullName>
        <shortName evidence="6">PARP</shortName>
        <ecNumber evidence="6">2.4.2.-</ecNumber>
    </recommendedName>
</protein>
<gene>
    <name evidence="9" type="ORF">CJN711_LOCUS2419</name>
</gene>
<dbReference type="Gene3D" id="3.90.228.10">
    <property type="match status" value="1"/>
</dbReference>
<evidence type="ECO:0000256" key="3">
    <source>
        <dbReference type="ARBA" id="ARBA00022679"/>
    </source>
</evidence>
<dbReference type="GO" id="GO:0003950">
    <property type="term" value="F:NAD+ poly-ADP-ribosyltransferase activity"/>
    <property type="evidence" value="ECO:0007669"/>
    <property type="project" value="UniProtKB-UniRule"/>
</dbReference>
<dbReference type="InterPro" id="IPR052056">
    <property type="entry name" value="Mono-ARTD/PARP"/>
</dbReference>